<reference evidence="3" key="1">
    <citation type="journal article" date="2019" name="Int. J. Syst. Evol. Microbiol.">
        <title>The Global Catalogue of Microorganisms (GCM) 10K type strain sequencing project: providing services to taxonomists for standard genome sequencing and annotation.</title>
        <authorList>
            <consortium name="The Broad Institute Genomics Platform"/>
            <consortium name="The Broad Institute Genome Sequencing Center for Infectious Disease"/>
            <person name="Wu L."/>
            <person name="Ma J."/>
        </authorList>
    </citation>
    <scope>NUCLEOTIDE SEQUENCE [LARGE SCALE GENOMIC DNA]</scope>
    <source>
        <strain evidence="3">KCTC 19466</strain>
    </source>
</reference>
<evidence type="ECO:0000313" key="3">
    <source>
        <dbReference type="Proteomes" id="UP000642819"/>
    </source>
</evidence>
<evidence type="ECO:0000313" key="2">
    <source>
        <dbReference type="EMBL" id="GHD04928.1"/>
    </source>
</evidence>
<accession>A0ABQ3GHU3</accession>
<gene>
    <name evidence="2" type="ORF">GCM10008096_13000</name>
</gene>
<comment type="caution">
    <text evidence="2">The sequence shown here is derived from an EMBL/GenBank/DDBJ whole genome shotgun (WGS) entry which is preliminary data.</text>
</comment>
<name>A0ABQ3GHU3_9MICC</name>
<dbReference type="EMBL" id="BMXK01000005">
    <property type="protein sequence ID" value="GHD04928.1"/>
    <property type="molecule type" value="Genomic_DNA"/>
</dbReference>
<evidence type="ECO:0008006" key="4">
    <source>
        <dbReference type="Google" id="ProtNLM"/>
    </source>
</evidence>
<dbReference type="Proteomes" id="UP000642819">
    <property type="component" value="Unassembled WGS sequence"/>
</dbReference>
<dbReference type="SUPFAM" id="SSF53474">
    <property type="entry name" value="alpha/beta-Hydrolases"/>
    <property type="match status" value="1"/>
</dbReference>
<feature type="compositionally biased region" description="Basic residues" evidence="1">
    <location>
        <begin position="484"/>
        <end position="494"/>
    </location>
</feature>
<protein>
    <recommendedName>
        <fullName evidence="4">Lipase (Class 3)</fullName>
    </recommendedName>
</protein>
<dbReference type="Gene3D" id="3.40.50.1820">
    <property type="entry name" value="alpha/beta hydrolase"/>
    <property type="match status" value="1"/>
</dbReference>
<feature type="region of interest" description="Disordered" evidence="1">
    <location>
        <begin position="458"/>
        <end position="494"/>
    </location>
</feature>
<sequence length="494" mass="50593">MGMTGFVSKGGVGPPTVDYRPGELEDAAAALDRAGDLLGEVGDVLRSADGAAVRIAPPERVLFADGAAGLERAQLLGGSLRGRTAAMARSVRAAGSAYEAAEAGILHSSQMLRGETEAMLVNYALESPGPYPSTRLVEDLVNHSPVVAAELLMALFVGPGAALPARLLARGAGWLRDREHGGLSERSVYQRVAPALAELVDASGTGMIGPLAVAEVAEVPGAQPVTGTLAGMLEFQAGLKRDDVPDSNILISSTPTASGTVHVVAFPGTQIAGDGEAGRNFADAGGAVEAAGADSEYVVEATLEALERVGAERGDRLVLTGHSQGGMHAANAAASAQIRGVYDVEYVVTAGSPVGETAIPADVRSIHLEHVHDPVPGLDGTPNASSATRVTVYGDGYVPGVDPSEPAGVFGPAHAFENYRHLAAGATAADDPAVRRAEAGLGALLAPTGAATLHRAHLRRRKAQQPPVRTVDQLVERLSEDRSGRRRGRHAAAG</sequence>
<evidence type="ECO:0000256" key="1">
    <source>
        <dbReference type="SAM" id="MobiDB-lite"/>
    </source>
</evidence>
<organism evidence="2 3">
    <name type="scientific">Zhihengliuella salsuginis</name>
    <dbReference type="NCBI Taxonomy" id="578222"/>
    <lineage>
        <taxon>Bacteria</taxon>
        <taxon>Bacillati</taxon>
        <taxon>Actinomycetota</taxon>
        <taxon>Actinomycetes</taxon>
        <taxon>Micrococcales</taxon>
        <taxon>Micrococcaceae</taxon>
        <taxon>Zhihengliuella</taxon>
    </lineage>
</organism>
<proteinExistence type="predicted"/>
<dbReference type="InterPro" id="IPR029058">
    <property type="entry name" value="AB_hydrolase_fold"/>
</dbReference>
<keyword evidence="3" id="KW-1185">Reference proteome</keyword>
<feature type="compositionally biased region" description="Basic and acidic residues" evidence="1">
    <location>
        <begin position="474"/>
        <end position="483"/>
    </location>
</feature>